<feature type="compositionally biased region" description="Basic and acidic residues" evidence="6">
    <location>
        <begin position="954"/>
        <end position="978"/>
    </location>
</feature>
<evidence type="ECO:0000256" key="6">
    <source>
        <dbReference type="SAM" id="MobiDB-lite"/>
    </source>
</evidence>
<feature type="region of interest" description="Disordered" evidence="6">
    <location>
        <begin position="392"/>
        <end position="445"/>
    </location>
</feature>
<feature type="region of interest" description="Disordered" evidence="6">
    <location>
        <begin position="758"/>
        <end position="796"/>
    </location>
</feature>
<feature type="region of interest" description="Disordered" evidence="6">
    <location>
        <begin position="821"/>
        <end position="900"/>
    </location>
</feature>
<feature type="coiled-coil region" evidence="5">
    <location>
        <begin position="83"/>
        <end position="110"/>
    </location>
</feature>
<comment type="caution">
    <text evidence="7">The sequence shown here is derived from an EMBL/GenBank/DDBJ whole genome shotgun (WGS) entry which is preliminary data.</text>
</comment>
<comment type="subcellular location">
    <subcellularLocation>
        <location evidence="3">Nucleus lamina</location>
    </subcellularLocation>
</comment>
<comment type="similarity">
    <text evidence="4">Belongs to the CRWN family.</text>
</comment>
<dbReference type="PANTHER" id="PTHR31908">
    <property type="entry name" value="PROTEIN CROWDED NUCLEI 4"/>
    <property type="match status" value="1"/>
</dbReference>
<feature type="compositionally biased region" description="Polar residues" evidence="6">
    <location>
        <begin position="1021"/>
        <end position="1043"/>
    </location>
</feature>
<evidence type="ECO:0000256" key="1">
    <source>
        <dbReference type="ARBA" id="ARBA00023054"/>
    </source>
</evidence>
<proteinExistence type="inferred from homology"/>
<organism evidence="7 8">
    <name type="scientific">Genlisea aurea</name>
    <dbReference type="NCBI Taxonomy" id="192259"/>
    <lineage>
        <taxon>Eukaryota</taxon>
        <taxon>Viridiplantae</taxon>
        <taxon>Streptophyta</taxon>
        <taxon>Embryophyta</taxon>
        <taxon>Tracheophyta</taxon>
        <taxon>Spermatophyta</taxon>
        <taxon>Magnoliopsida</taxon>
        <taxon>eudicotyledons</taxon>
        <taxon>Gunneridae</taxon>
        <taxon>Pentapetalae</taxon>
        <taxon>asterids</taxon>
        <taxon>lamiids</taxon>
        <taxon>Lamiales</taxon>
        <taxon>Lentibulariaceae</taxon>
        <taxon>Genlisea</taxon>
    </lineage>
</organism>
<dbReference type="PANTHER" id="PTHR31908:SF11">
    <property type="entry name" value="PROTEIN CROWDED NUCLEI 1"/>
    <property type="match status" value="1"/>
</dbReference>
<dbReference type="AlphaFoldDB" id="S8C9U3"/>
<dbReference type="EMBL" id="AUSU01007055">
    <property type="protein sequence ID" value="EPS61136.1"/>
    <property type="molecule type" value="Genomic_DNA"/>
</dbReference>
<evidence type="ECO:0000256" key="4">
    <source>
        <dbReference type="ARBA" id="ARBA00024208"/>
    </source>
</evidence>
<dbReference type="InterPro" id="IPR040418">
    <property type="entry name" value="CRWN"/>
</dbReference>
<dbReference type="GO" id="GO:0006997">
    <property type="term" value="P:nucleus organization"/>
    <property type="evidence" value="ECO:0007669"/>
    <property type="project" value="InterPro"/>
</dbReference>
<keyword evidence="2" id="KW-0539">Nucleus</keyword>
<accession>S8C9U3</accession>
<evidence type="ECO:0000256" key="2">
    <source>
        <dbReference type="ARBA" id="ARBA00023242"/>
    </source>
</evidence>
<keyword evidence="1 5" id="KW-0175">Coiled coil</keyword>
<keyword evidence="8" id="KW-1185">Reference proteome</keyword>
<evidence type="ECO:0000313" key="8">
    <source>
        <dbReference type="Proteomes" id="UP000015453"/>
    </source>
</evidence>
<feature type="compositionally biased region" description="Basic and acidic residues" evidence="6">
    <location>
        <begin position="855"/>
        <end position="879"/>
    </location>
</feature>
<dbReference type="Proteomes" id="UP000015453">
    <property type="component" value="Unassembled WGS sequence"/>
</dbReference>
<name>S8C9U3_9LAMI</name>
<dbReference type="GO" id="GO:0005652">
    <property type="term" value="C:nuclear lamina"/>
    <property type="evidence" value="ECO:0007669"/>
    <property type="project" value="UniProtKB-SubCell"/>
</dbReference>
<evidence type="ECO:0000256" key="5">
    <source>
        <dbReference type="SAM" id="Coils"/>
    </source>
</evidence>
<evidence type="ECO:0008006" key="9">
    <source>
        <dbReference type="Google" id="ProtNLM"/>
    </source>
</evidence>
<feature type="coiled-coil region" evidence="5">
    <location>
        <begin position="161"/>
        <end position="345"/>
    </location>
</feature>
<feature type="region of interest" description="Disordered" evidence="6">
    <location>
        <begin position="933"/>
        <end position="1052"/>
    </location>
</feature>
<dbReference type="OrthoDB" id="673795at2759"/>
<feature type="compositionally biased region" description="Basic and acidic residues" evidence="6">
    <location>
        <begin position="764"/>
        <end position="775"/>
    </location>
</feature>
<protein>
    <recommendedName>
        <fullName evidence="9">Nuclear matrix constituent protein 1-like protein</fullName>
    </recommendedName>
</protein>
<feature type="compositionally biased region" description="Low complexity" evidence="6">
    <location>
        <begin position="1065"/>
        <end position="1078"/>
    </location>
</feature>
<sequence length="1111" mass="126767">MFSPQRLWRGTPRSEIAPLKAGSVSALEVGPSNGEALGKGKAVVNFLDADETMEQESLAEKVSRLENELFEYQYSMGLLLIEKRGWTEKYEELTRELADATDALRREQAEHSTAISEVEKREENLKKALGVERQCVLDLEKSLREMRSECAEIKFNADSRLAEANAMITSVEEKSLEVEAKFHAADAKLAEVNRKASEIQLKLHEIAAQENALRRERSLFVTERETNDASISRQREDLREWEKKLHEAEDRLTDGRRMLNQREERANANDELLKERHNDLEELRNKIEVASLEVRNKEDDINSRIASLALKEKEADDVARKLEEKEKQLTELEDKLNAREEIELQKLLDDHKHSLDEKQKIFDVEMEILRKKHEEELKNKLAEVERKEAEVLHKEEKLSKLEQSTEKRLEKVREKENDFNSKSKALSDRENSLRAEAEKLEETKEQVATRKEELVRVEADLEKRKSDTEDLLLKLKEEREQLKLTEEERENHVRLQSELKREIDRYRSLNEQLSSEIDGLKQEKEKFEREWEELDDKRLEIKKEYDLFIEQKSQLEKQIQSQEENLKNEKQENRLHVERELSILELSKETFAATMKHEKAELAERLQSERSQLINDFEKRKHELEAELQRKQEDLESRFSEKVKLFEEQKESELNDINYLREVARREMEEMKLERVKIEKEQLEISENKDHLEARHGELKKDIEELIELSQKLKDQREHFSKERAHFTSFFDKLQACERCEESFREFTRPLAVPESIDSPALSKRAEDYLKESAQPEKGGVESSPPAVKSGSGIAGGTISWLRKCTKVFKLSPGTRLELDSAQDAAAGSSAKSLDAATDAPKQESEPSRQAMIDVEIHESDTEIKGAETDDALSIDHDGNSQNSGMAKGGGGRGRGSVSERARYVTDEIFGFTTNGNREDSVQTGSESLAAASDLIANKRRKRNRTGSQAASDSIKDHGDRPARRQKLEDPELTEQKRYNLRRHPKKSAVAVANGTTAAQGKKGKGKGKGKGTAAVHKTRSSGAATSEFSAGSPLNNAGTTQIDHVGGPASGNEILLSEEMNETAAAAAEGGMNNNSESRSYVENENDDVDEVDHPGNASVGKKIWKFLTT</sequence>
<reference evidence="7 8" key="1">
    <citation type="journal article" date="2013" name="BMC Genomics">
        <title>The miniature genome of a carnivorous plant Genlisea aurea contains a low number of genes and short non-coding sequences.</title>
        <authorList>
            <person name="Leushkin E.V."/>
            <person name="Sutormin R.A."/>
            <person name="Nabieva E.R."/>
            <person name="Penin A.A."/>
            <person name="Kondrashov A.S."/>
            <person name="Logacheva M.D."/>
        </authorList>
    </citation>
    <scope>NUCLEOTIDE SEQUENCE [LARGE SCALE GENOMIC DNA]</scope>
</reference>
<feature type="region of interest" description="Disordered" evidence="6">
    <location>
        <begin position="1065"/>
        <end position="1099"/>
    </location>
</feature>
<evidence type="ECO:0000256" key="3">
    <source>
        <dbReference type="ARBA" id="ARBA00024186"/>
    </source>
</evidence>
<feature type="compositionally biased region" description="Low complexity" evidence="6">
    <location>
        <begin position="822"/>
        <end position="833"/>
    </location>
</feature>
<gene>
    <name evidence="7" type="ORF">M569_13662</name>
</gene>
<evidence type="ECO:0000313" key="7">
    <source>
        <dbReference type="EMBL" id="EPS61136.1"/>
    </source>
</evidence>